<evidence type="ECO:0000313" key="2">
    <source>
        <dbReference type="Proteomes" id="UP001623349"/>
    </source>
</evidence>
<dbReference type="PANTHER" id="PTHR22245">
    <property type="entry name" value="COILED-COIL DOMAIN-CONTAINING PROTEIN 144A-RELATED"/>
    <property type="match status" value="1"/>
</dbReference>
<dbReference type="InterPro" id="IPR040118">
    <property type="entry name" value="C144A/B/C"/>
</dbReference>
<dbReference type="Proteomes" id="UP001623349">
    <property type="component" value="Unassembled WGS sequence"/>
</dbReference>
<organism evidence="1 2">
    <name type="scientific">Apodemus speciosus</name>
    <name type="common">Large Japanese field mouse</name>
    <dbReference type="NCBI Taxonomy" id="105296"/>
    <lineage>
        <taxon>Eukaryota</taxon>
        <taxon>Metazoa</taxon>
        <taxon>Chordata</taxon>
        <taxon>Craniata</taxon>
        <taxon>Vertebrata</taxon>
        <taxon>Euteleostomi</taxon>
        <taxon>Mammalia</taxon>
        <taxon>Eutheria</taxon>
        <taxon>Euarchontoglires</taxon>
        <taxon>Glires</taxon>
        <taxon>Rodentia</taxon>
        <taxon>Myomorpha</taxon>
        <taxon>Muroidea</taxon>
        <taxon>Muridae</taxon>
        <taxon>Murinae</taxon>
        <taxon>Apodemus</taxon>
    </lineage>
</organism>
<dbReference type="EMBL" id="BAAFST010000018">
    <property type="protein sequence ID" value="GAB1301423.1"/>
    <property type="molecule type" value="Genomic_DNA"/>
</dbReference>
<keyword evidence="2" id="KW-1185">Reference proteome</keyword>
<comment type="caution">
    <text evidence="1">The sequence shown here is derived from an EMBL/GenBank/DDBJ whole genome shotgun (WGS) entry which is preliminary data.</text>
</comment>
<sequence length="439" mass="48966">MPFTAQSTEVSLKIPLQHRDSSDMPCTAQGTETSLKIPLQHRDSSDMPCTAQGTEASLKIPLQHRDSSDMPCTVQGTEALLKIPLQHRDSSDMPCTAQGTEASLKIPLQHRDSSDMPCTAQGTEASLKIPLQHRDSSDMPCTAQGTEASLKIPLQHRDSSAVPCTVDRKLYGRISSPPGLRESLAMLKAAKKMRCRIQRIELENSNLVVTIEKQAREMEALGEKLSHAGVNVVETAPAGEPGETRENVAQMELMELTSELAKVRMQEDSCKMEVQKYKELYLKELRKTCKCSEQSCSHYEEEMRWKTSSMVALVGPHPECPQVPYLTSSTMEPQGNAPQPSQCPEARCEFMENPRSWSEDKEKARLELISSVRSLLCALHQETRRTRGLKKELAELSESQPCEAVDCLWEQVYFQHHERQPIVGKYAGNGDQLDGDCGQ</sequence>
<proteinExistence type="predicted"/>
<name>A0ABQ0FQA3_APOSI</name>
<evidence type="ECO:0000313" key="1">
    <source>
        <dbReference type="EMBL" id="GAB1301423.1"/>
    </source>
</evidence>
<protein>
    <submittedName>
        <fullName evidence="1">Uncharacterized protein</fullName>
    </submittedName>
</protein>
<reference evidence="1 2" key="1">
    <citation type="submission" date="2024-08" db="EMBL/GenBank/DDBJ databases">
        <title>The draft genome of Apodemus speciosus.</title>
        <authorList>
            <person name="Nabeshima K."/>
            <person name="Suzuki S."/>
            <person name="Onuma M."/>
        </authorList>
    </citation>
    <scope>NUCLEOTIDE SEQUENCE [LARGE SCALE GENOMIC DNA]</scope>
    <source>
        <strain evidence="1">IB14-021</strain>
    </source>
</reference>
<accession>A0ABQ0FQA3</accession>
<gene>
    <name evidence="1" type="ORF">APTSU1_001666100</name>
</gene>
<dbReference type="PANTHER" id="PTHR22245:SF4">
    <property type="entry name" value="RIKEN CDNA 4921524L21 GENE"/>
    <property type="match status" value="1"/>
</dbReference>